<reference evidence="3" key="1">
    <citation type="submission" date="2019-04" db="EMBL/GenBank/DDBJ databases">
        <title>Friends and foes A comparative genomics studyof 23 Aspergillus species from section Flavi.</title>
        <authorList>
            <consortium name="DOE Joint Genome Institute"/>
            <person name="Kjaerbolling I."/>
            <person name="Vesth T."/>
            <person name="Frisvad J.C."/>
            <person name="Nybo J.L."/>
            <person name="Theobald S."/>
            <person name="Kildgaard S."/>
            <person name="Isbrandt T."/>
            <person name="Kuo A."/>
            <person name="Sato A."/>
            <person name="Lyhne E.K."/>
            <person name="Kogle M.E."/>
            <person name="Wiebenga A."/>
            <person name="Kun R.S."/>
            <person name="Lubbers R.J."/>
            <person name="Makela M.R."/>
            <person name="Barry K."/>
            <person name="Chovatia M."/>
            <person name="Clum A."/>
            <person name="Daum C."/>
            <person name="Haridas S."/>
            <person name="He G."/>
            <person name="LaButti K."/>
            <person name="Lipzen A."/>
            <person name="Mondo S."/>
            <person name="Riley R."/>
            <person name="Salamov A."/>
            <person name="Simmons B.A."/>
            <person name="Magnuson J.K."/>
            <person name="Henrissat B."/>
            <person name="Mortensen U.H."/>
            <person name="Larsen T.O."/>
            <person name="Devries R.P."/>
            <person name="Grigoriev I.V."/>
            <person name="Machida M."/>
            <person name="Baker S.E."/>
            <person name="Andersen M.R."/>
        </authorList>
    </citation>
    <scope>NUCLEOTIDE SEQUENCE [LARGE SCALE GENOMIC DNA]</scope>
    <source>
        <strain evidence="3">CBS 553.77</strain>
    </source>
</reference>
<evidence type="ECO:0000256" key="1">
    <source>
        <dbReference type="SAM" id="MobiDB-lite"/>
    </source>
</evidence>
<dbReference type="AlphaFoldDB" id="A0A5N6ZG88"/>
<protein>
    <submittedName>
        <fullName evidence="2">Uncharacterized protein</fullName>
    </submittedName>
</protein>
<keyword evidence="3" id="KW-1185">Reference proteome</keyword>
<gene>
    <name evidence="2" type="ORF">BDV28DRAFT_128141</name>
</gene>
<feature type="region of interest" description="Disordered" evidence="1">
    <location>
        <begin position="1"/>
        <end position="49"/>
    </location>
</feature>
<name>A0A5N6ZG88_9EURO</name>
<feature type="compositionally biased region" description="Polar residues" evidence="1">
    <location>
        <begin position="1"/>
        <end position="12"/>
    </location>
</feature>
<sequence length="100" mass="10651">MGDFPSTHNHNITVAFKKKPKPSRQTKPPIFPPTAEIKKRATQSNPPISPQSFYSLRQIGLVFSLIAIPTCQAPAKGPLVNGLVILTAVDDKPGPGAGPL</sequence>
<proteinExistence type="predicted"/>
<organism evidence="2 3">
    <name type="scientific">Aspergillus coremiiformis</name>
    <dbReference type="NCBI Taxonomy" id="138285"/>
    <lineage>
        <taxon>Eukaryota</taxon>
        <taxon>Fungi</taxon>
        <taxon>Dikarya</taxon>
        <taxon>Ascomycota</taxon>
        <taxon>Pezizomycotina</taxon>
        <taxon>Eurotiomycetes</taxon>
        <taxon>Eurotiomycetidae</taxon>
        <taxon>Eurotiales</taxon>
        <taxon>Aspergillaceae</taxon>
        <taxon>Aspergillus</taxon>
        <taxon>Aspergillus subgen. Circumdati</taxon>
    </lineage>
</organism>
<dbReference type="Proteomes" id="UP000327118">
    <property type="component" value="Unassembled WGS sequence"/>
</dbReference>
<feature type="non-terminal residue" evidence="2">
    <location>
        <position position="100"/>
    </location>
</feature>
<evidence type="ECO:0000313" key="3">
    <source>
        <dbReference type="Proteomes" id="UP000327118"/>
    </source>
</evidence>
<dbReference type="EMBL" id="ML739045">
    <property type="protein sequence ID" value="KAE8355936.1"/>
    <property type="molecule type" value="Genomic_DNA"/>
</dbReference>
<evidence type="ECO:0000313" key="2">
    <source>
        <dbReference type="EMBL" id="KAE8355936.1"/>
    </source>
</evidence>
<accession>A0A5N6ZG88</accession>